<organism evidence="2 3">
    <name type="scientific">Pleuronectes platessa</name>
    <name type="common">European plaice</name>
    <dbReference type="NCBI Taxonomy" id="8262"/>
    <lineage>
        <taxon>Eukaryota</taxon>
        <taxon>Metazoa</taxon>
        <taxon>Chordata</taxon>
        <taxon>Craniata</taxon>
        <taxon>Vertebrata</taxon>
        <taxon>Euteleostomi</taxon>
        <taxon>Actinopterygii</taxon>
        <taxon>Neopterygii</taxon>
        <taxon>Teleostei</taxon>
        <taxon>Neoteleostei</taxon>
        <taxon>Acanthomorphata</taxon>
        <taxon>Carangaria</taxon>
        <taxon>Pleuronectiformes</taxon>
        <taxon>Pleuronectoidei</taxon>
        <taxon>Pleuronectidae</taxon>
        <taxon>Pleuronectes</taxon>
    </lineage>
</organism>
<dbReference type="AlphaFoldDB" id="A0A9N7UYI6"/>
<dbReference type="GO" id="GO:0005634">
    <property type="term" value="C:nucleus"/>
    <property type="evidence" value="ECO:0007669"/>
    <property type="project" value="TreeGrafter"/>
</dbReference>
<sequence length="171" mass="19685">MSSLHRNQQFSKGVSTSAAADIVYHGLVNQGATCYLNSVLQVLFMTKDFREAVERCDPHNPECIDPQLRHVFDELLKQTSNTNKIIKKLGIHTVNKQHDAAEYFEKILTLTSSEASQIFHGELTHKIRCSHCREENNTDGRFWHLPLELLDSHSEVFRVVDGIKEYFRTSR</sequence>
<dbReference type="InterPro" id="IPR018200">
    <property type="entry name" value="USP_CS"/>
</dbReference>
<evidence type="ECO:0000313" key="2">
    <source>
        <dbReference type="EMBL" id="CAB1441970.1"/>
    </source>
</evidence>
<evidence type="ECO:0000313" key="3">
    <source>
        <dbReference type="Proteomes" id="UP001153269"/>
    </source>
</evidence>
<protein>
    <recommendedName>
        <fullName evidence="1">USP domain-containing protein</fullName>
    </recommendedName>
</protein>
<dbReference type="GO" id="GO:0004843">
    <property type="term" value="F:cysteine-type deubiquitinase activity"/>
    <property type="evidence" value="ECO:0007669"/>
    <property type="project" value="InterPro"/>
</dbReference>
<dbReference type="EMBL" id="CADEAL010002750">
    <property type="protein sequence ID" value="CAB1441970.1"/>
    <property type="molecule type" value="Genomic_DNA"/>
</dbReference>
<dbReference type="Pfam" id="PF00443">
    <property type="entry name" value="UCH"/>
    <property type="match status" value="1"/>
</dbReference>
<gene>
    <name evidence="2" type="ORF">PLEPLA_LOCUS29684</name>
</gene>
<dbReference type="InterPro" id="IPR001394">
    <property type="entry name" value="Peptidase_C19_UCH"/>
</dbReference>
<evidence type="ECO:0000259" key="1">
    <source>
        <dbReference type="PROSITE" id="PS50235"/>
    </source>
</evidence>
<dbReference type="GO" id="GO:0016579">
    <property type="term" value="P:protein deubiquitination"/>
    <property type="evidence" value="ECO:0007669"/>
    <property type="project" value="InterPro"/>
</dbReference>
<dbReference type="InterPro" id="IPR050164">
    <property type="entry name" value="Peptidase_C19"/>
</dbReference>
<dbReference type="GO" id="GO:0005829">
    <property type="term" value="C:cytosol"/>
    <property type="evidence" value="ECO:0007669"/>
    <property type="project" value="TreeGrafter"/>
</dbReference>
<dbReference type="Gene3D" id="3.90.70.10">
    <property type="entry name" value="Cysteine proteinases"/>
    <property type="match status" value="1"/>
</dbReference>
<dbReference type="Proteomes" id="UP001153269">
    <property type="component" value="Unassembled WGS sequence"/>
</dbReference>
<dbReference type="PROSITE" id="PS50235">
    <property type="entry name" value="USP_3"/>
    <property type="match status" value="1"/>
</dbReference>
<comment type="caution">
    <text evidence="2">The sequence shown here is derived from an EMBL/GenBank/DDBJ whole genome shotgun (WGS) entry which is preliminary data.</text>
</comment>
<dbReference type="InterPro" id="IPR028889">
    <property type="entry name" value="USP"/>
</dbReference>
<dbReference type="PANTHER" id="PTHR24006">
    <property type="entry name" value="UBIQUITIN CARBOXYL-TERMINAL HYDROLASE"/>
    <property type="match status" value="1"/>
</dbReference>
<accession>A0A9N7UYI6</accession>
<dbReference type="InterPro" id="IPR038765">
    <property type="entry name" value="Papain-like_cys_pep_sf"/>
</dbReference>
<name>A0A9N7UYI6_PLEPL</name>
<dbReference type="SUPFAM" id="SSF54001">
    <property type="entry name" value="Cysteine proteinases"/>
    <property type="match status" value="1"/>
</dbReference>
<reference evidence="2" key="1">
    <citation type="submission" date="2020-03" db="EMBL/GenBank/DDBJ databases">
        <authorList>
            <person name="Weist P."/>
        </authorList>
    </citation>
    <scope>NUCLEOTIDE SEQUENCE</scope>
</reference>
<keyword evidence="3" id="KW-1185">Reference proteome</keyword>
<dbReference type="PROSITE" id="PS00972">
    <property type="entry name" value="USP_1"/>
    <property type="match status" value="1"/>
</dbReference>
<feature type="domain" description="USP" evidence="1">
    <location>
        <begin position="25"/>
        <end position="171"/>
    </location>
</feature>
<dbReference type="PANTHER" id="PTHR24006:SF899">
    <property type="entry name" value="UBIQUITIN CARBOXYL-TERMINAL HYDROLASE"/>
    <property type="match status" value="1"/>
</dbReference>
<proteinExistence type="predicted"/>